<dbReference type="AlphaFoldDB" id="A0A0A9XVB8"/>
<evidence type="ECO:0000313" key="2">
    <source>
        <dbReference type="EMBL" id="JAG22818.1"/>
    </source>
</evidence>
<organism evidence="2">
    <name type="scientific">Lygus hesperus</name>
    <name type="common">Western plant bug</name>
    <dbReference type="NCBI Taxonomy" id="30085"/>
    <lineage>
        <taxon>Eukaryota</taxon>
        <taxon>Metazoa</taxon>
        <taxon>Ecdysozoa</taxon>
        <taxon>Arthropoda</taxon>
        <taxon>Hexapoda</taxon>
        <taxon>Insecta</taxon>
        <taxon>Pterygota</taxon>
        <taxon>Neoptera</taxon>
        <taxon>Paraneoptera</taxon>
        <taxon>Hemiptera</taxon>
        <taxon>Heteroptera</taxon>
        <taxon>Panheteroptera</taxon>
        <taxon>Cimicomorpha</taxon>
        <taxon>Miridae</taxon>
        <taxon>Mirini</taxon>
        <taxon>Lygus</taxon>
    </lineage>
</organism>
<dbReference type="EMBL" id="GBHO01020786">
    <property type="protein sequence ID" value="JAG22818.1"/>
    <property type="molecule type" value="Transcribed_RNA"/>
</dbReference>
<gene>
    <name evidence="2" type="ORF">CM83_99907</name>
</gene>
<evidence type="ECO:0000256" key="1">
    <source>
        <dbReference type="SAM" id="MobiDB-lite"/>
    </source>
</evidence>
<reference evidence="2" key="2">
    <citation type="submission" date="2014-07" db="EMBL/GenBank/DDBJ databases">
        <authorList>
            <person name="Hull J."/>
        </authorList>
    </citation>
    <scope>NUCLEOTIDE SEQUENCE</scope>
</reference>
<accession>A0A0A9XVB8</accession>
<reference evidence="2" key="1">
    <citation type="journal article" date="2014" name="PLoS ONE">
        <title>Transcriptome-Based Identification of ABC Transporters in the Western Tarnished Plant Bug Lygus hesperus.</title>
        <authorList>
            <person name="Hull J.J."/>
            <person name="Chaney K."/>
            <person name="Geib S.M."/>
            <person name="Fabrick J.A."/>
            <person name="Brent C.S."/>
            <person name="Walsh D."/>
            <person name="Lavine L.C."/>
        </authorList>
    </citation>
    <scope>NUCLEOTIDE SEQUENCE</scope>
</reference>
<feature type="compositionally biased region" description="Basic and acidic residues" evidence="1">
    <location>
        <begin position="27"/>
        <end position="40"/>
    </location>
</feature>
<feature type="region of interest" description="Disordered" evidence="1">
    <location>
        <begin position="1"/>
        <end position="55"/>
    </location>
</feature>
<feature type="non-terminal residue" evidence="2">
    <location>
        <position position="105"/>
    </location>
</feature>
<proteinExistence type="predicted"/>
<name>A0A0A9XVB8_LYGHE</name>
<sequence length="105" mass="11876">MSHNSPSLELSTFGNLAHPVHPNNQVEQHRESTKSDFSDTKRKHRSSEVGHGMQSRAYETHGIRLVPAEVIFYNAFRGQCYTTIITIVNISTHTMYLAISQPYSS</sequence>
<feature type="compositionally biased region" description="Polar residues" evidence="1">
    <location>
        <begin position="1"/>
        <end position="14"/>
    </location>
</feature>
<protein>
    <submittedName>
        <fullName evidence="2">Uncharacterized protein CXorf22</fullName>
    </submittedName>
</protein>